<evidence type="ECO:0000256" key="1">
    <source>
        <dbReference type="SAM" id="Phobius"/>
    </source>
</evidence>
<dbReference type="AlphaFoldDB" id="A0A4R8CNL8"/>
<gene>
    <name evidence="3" type="ORF">EV653_2888</name>
</gene>
<feature type="transmembrane region" description="Helical" evidence="1">
    <location>
        <begin position="149"/>
        <end position="171"/>
    </location>
</feature>
<evidence type="ECO:0000313" key="4">
    <source>
        <dbReference type="Proteomes" id="UP000295146"/>
    </source>
</evidence>
<feature type="transmembrane region" description="Helical" evidence="1">
    <location>
        <begin position="61"/>
        <end position="80"/>
    </location>
</feature>
<proteinExistence type="predicted"/>
<dbReference type="Gene3D" id="1.10.287.70">
    <property type="match status" value="1"/>
</dbReference>
<sequence length="256" mass="27481">MPRRPASGVLESVVDYPDEHVQRPRRRRTRRLRDVFGSPDSYGLVLVLILVTYAVSATVTATWALSLVLFVQIGTIWTTLHASQARRRLRAVASAVLVASAAVAILQLFVPGEPPGGGLIAVTCGLLYLIAPGVIVRHLVLRPAVDIETLLGAIAAYLMLGMAFAFAYQAVGALQHGPFFGTQGEGNISQDLFFSFTTLTTTGYGNLVPAKNPGQSLAVTEMLFGQLFLVTAVAKVVNAVRPTRVRGRPPTDDDSR</sequence>
<feature type="transmembrane region" description="Helical" evidence="1">
    <location>
        <begin position="116"/>
        <end position="137"/>
    </location>
</feature>
<keyword evidence="4" id="KW-1185">Reference proteome</keyword>
<accession>A0A4R8CNL8</accession>
<feature type="transmembrane region" description="Helical" evidence="1">
    <location>
        <begin position="35"/>
        <end position="55"/>
    </location>
</feature>
<reference evidence="3 4" key="1">
    <citation type="submission" date="2019-03" db="EMBL/GenBank/DDBJ databases">
        <title>Genomic Encyclopedia of Type Strains, Phase III (KMG-III): the genomes of soil and plant-associated and newly described type strains.</title>
        <authorList>
            <person name="Whitman W."/>
        </authorList>
    </citation>
    <scope>NUCLEOTIDE SEQUENCE [LARGE SCALE GENOMIC DNA]</scope>
    <source>
        <strain evidence="3 4">VKM Ac-2573</strain>
    </source>
</reference>
<dbReference type="OrthoDB" id="3288670at2"/>
<keyword evidence="1" id="KW-1133">Transmembrane helix</keyword>
<organism evidence="3 4">
    <name type="scientific">Kribbella pratensis</name>
    <dbReference type="NCBI Taxonomy" id="2512112"/>
    <lineage>
        <taxon>Bacteria</taxon>
        <taxon>Bacillati</taxon>
        <taxon>Actinomycetota</taxon>
        <taxon>Actinomycetes</taxon>
        <taxon>Propionibacteriales</taxon>
        <taxon>Kribbellaceae</taxon>
        <taxon>Kribbella</taxon>
    </lineage>
</organism>
<protein>
    <submittedName>
        <fullName evidence="3">Ion channel</fullName>
    </submittedName>
</protein>
<name>A0A4R8CNL8_9ACTN</name>
<comment type="caution">
    <text evidence="3">The sequence shown here is derived from an EMBL/GenBank/DDBJ whole genome shotgun (WGS) entry which is preliminary data.</text>
</comment>
<dbReference type="Proteomes" id="UP000295146">
    <property type="component" value="Unassembled WGS sequence"/>
</dbReference>
<keyword evidence="1" id="KW-0812">Transmembrane</keyword>
<feature type="transmembrane region" description="Helical" evidence="1">
    <location>
        <begin position="92"/>
        <end position="110"/>
    </location>
</feature>
<keyword evidence="1" id="KW-0472">Membrane</keyword>
<dbReference type="Pfam" id="PF07885">
    <property type="entry name" value="Ion_trans_2"/>
    <property type="match status" value="1"/>
</dbReference>
<feature type="transmembrane region" description="Helical" evidence="1">
    <location>
        <begin position="222"/>
        <end position="240"/>
    </location>
</feature>
<evidence type="ECO:0000259" key="2">
    <source>
        <dbReference type="Pfam" id="PF07885"/>
    </source>
</evidence>
<evidence type="ECO:0000313" key="3">
    <source>
        <dbReference type="EMBL" id="TDW77716.1"/>
    </source>
</evidence>
<dbReference type="SUPFAM" id="SSF81324">
    <property type="entry name" value="Voltage-gated potassium channels"/>
    <property type="match status" value="1"/>
</dbReference>
<dbReference type="InterPro" id="IPR013099">
    <property type="entry name" value="K_chnl_dom"/>
</dbReference>
<feature type="domain" description="Potassium channel" evidence="2">
    <location>
        <begin position="171"/>
        <end position="240"/>
    </location>
</feature>
<dbReference type="EMBL" id="SODP01000001">
    <property type="protein sequence ID" value="TDW77716.1"/>
    <property type="molecule type" value="Genomic_DNA"/>
</dbReference>